<accession>E1JXK8</accession>
<dbReference type="OrthoDB" id="9784484at2"/>
<keyword evidence="2" id="KW-0175">Coiled coil</keyword>
<gene>
    <name evidence="4" type="ORF">DesfrDRAFT_2357</name>
</gene>
<dbReference type="Gene3D" id="2.40.30.170">
    <property type="match status" value="1"/>
</dbReference>
<dbReference type="eggNOG" id="COG0845">
    <property type="taxonomic scope" value="Bacteria"/>
</dbReference>
<dbReference type="PANTHER" id="PTHR32347">
    <property type="entry name" value="EFFLUX SYSTEM COMPONENT YKNX-RELATED"/>
    <property type="match status" value="1"/>
</dbReference>
<keyword evidence="5" id="KW-1185">Reference proteome</keyword>
<dbReference type="RefSeq" id="WP_005994096.1">
    <property type="nucleotide sequence ID" value="NZ_AECZ01000014.1"/>
</dbReference>
<dbReference type="GO" id="GO:0030313">
    <property type="term" value="C:cell envelope"/>
    <property type="evidence" value="ECO:0007669"/>
    <property type="project" value="UniProtKB-SubCell"/>
</dbReference>
<comment type="subcellular location">
    <subcellularLocation>
        <location evidence="1">Cell envelope</location>
    </subcellularLocation>
</comment>
<evidence type="ECO:0000256" key="3">
    <source>
        <dbReference type="SAM" id="MobiDB-lite"/>
    </source>
</evidence>
<dbReference type="Proteomes" id="UP000006250">
    <property type="component" value="Unassembled WGS sequence"/>
</dbReference>
<comment type="caution">
    <text evidence="4">The sequence shown here is derived from an EMBL/GenBank/DDBJ whole genome shotgun (WGS) entry which is preliminary data.</text>
</comment>
<protein>
    <submittedName>
        <fullName evidence="4">Biotin/lipoyl attachment domain-containing protein</fullName>
    </submittedName>
</protein>
<feature type="region of interest" description="Disordered" evidence="3">
    <location>
        <begin position="283"/>
        <end position="310"/>
    </location>
</feature>
<dbReference type="SUPFAM" id="SSF111369">
    <property type="entry name" value="HlyD-like secretion proteins"/>
    <property type="match status" value="1"/>
</dbReference>
<dbReference type="EMBL" id="AECZ01000014">
    <property type="protein sequence ID" value="EFL50985.1"/>
    <property type="molecule type" value="Genomic_DNA"/>
</dbReference>
<reference evidence="4 5" key="1">
    <citation type="submission" date="2010-08" db="EMBL/GenBank/DDBJ databases">
        <title>The draft genome of Desulfovibrio fructosovorans JJ.</title>
        <authorList>
            <consortium name="US DOE Joint Genome Institute (JGI-PGF)"/>
            <person name="Lucas S."/>
            <person name="Copeland A."/>
            <person name="Lapidus A."/>
            <person name="Cheng J.-F."/>
            <person name="Bruce D."/>
            <person name="Goodwin L."/>
            <person name="Pitluck S."/>
            <person name="Land M.L."/>
            <person name="Hauser L."/>
            <person name="Chang Y.-J."/>
            <person name="Jeffries C."/>
            <person name="Wall J.D."/>
            <person name="Stahl D.A."/>
            <person name="Arkin A.P."/>
            <person name="Dehal P."/>
            <person name="Stolyar S.M."/>
            <person name="Hazen T.C."/>
            <person name="Woyke T.J."/>
        </authorList>
    </citation>
    <scope>NUCLEOTIDE SEQUENCE [LARGE SCALE GENOMIC DNA]</scope>
    <source>
        <strain evidence="4 5">JJ</strain>
    </source>
</reference>
<sequence length="310" mass="32596" precursor="true">MLQRLLLLLAAAAMIFVGAWWLYTGGRAPQRAESPQPVAVIPVTPPLPSPVRPAPGPAPAWIAAPGVVEPRSGVIRLGFATEGVIGSVDVEEGDTVQQGQILARLAGPESQAGIAAGGQALAASEARLDDLSPSAGKKERQDAKDAVDAARAALAAAQVRAEKAMLRSPLHGIVLRKFRRPGEVVSPSRDTPVLTVGDTSKLRVRAAVPERDIARLAVGQHAVLIPEAFAKHRFTGIVSRLAPALRGPRDFRVLEVVIDLDGTPRLPVGLAVQVYIVVRPGGEKELEQGMPTGERGKQKRGSAPGPRRGT</sequence>
<name>E1JXK8_SOLFR</name>
<dbReference type="Gene3D" id="2.40.50.100">
    <property type="match status" value="1"/>
</dbReference>
<evidence type="ECO:0000256" key="1">
    <source>
        <dbReference type="ARBA" id="ARBA00004196"/>
    </source>
</evidence>
<dbReference type="InterPro" id="IPR050465">
    <property type="entry name" value="UPF0194_transport"/>
</dbReference>
<organism evidence="4 5">
    <name type="scientific">Solidesulfovibrio fructosivorans JJ]</name>
    <dbReference type="NCBI Taxonomy" id="596151"/>
    <lineage>
        <taxon>Bacteria</taxon>
        <taxon>Pseudomonadati</taxon>
        <taxon>Thermodesulfobacteriota</taxon>
        <taxon>Desulfovibrionia</taxon>
        <taxon>Desulfovibrionales</taxon>
        <taxon>Desulfovibrionaceae</taxon>
        <taxon>Solidesulfovibrio</taxon>
    </lineage>
</organism>
<evidence type="ECO:0000256" key="2">
    <source>
        <dbReference type="ARBA" id="ARBA00023054"/>
    </source>
</evidence>
<dbReference type="PANTHER" id="PTHR32347:SF27">
    <property type="entry name" value="RND EFFLUX PUMP MEMBRANE FUSION PROTEIN BARREL-SANDWICH DOMAIN-CONTAINING PROTEIN"/>
    <property type="match status" value="1"/>
</dbReference>
<evidence type="ECO:0000313" key="4">
    <source>
        <dbReference type="EMBL" id="EFL50985.1"/>
    </source>
</evidence>
<evidence type="ECO:0000313" key="5">
    <source>
        <dbReference type="Proteomes" id="UP000006250"/>
    </source>
</evidence>
<dbReference type="STRING" id="596151.DesfrDRAFT_2357"/>
<proteinExistence type="predicted"/>
<dbReference type="AlphaFoldDB" id="E1JXK8"/>